<dbReference type="AlphaFoldDB" id="A0A1R3RDL0"/>
<organism evidence="3 4">
    <name type="scientific">Aspergillus carbonarius (strain ITEM 5010)</name>
    <dbReference type="NCBI Taxonomy" id="602072"/>
    <lineage>
        <taxon>Eukaryota</taxon>
        <taxon>Fungi</taxon>
        <taxon>Dikarya</taxon>
        <taxon>Ascomycota</taxon>
        <taxon>Pezizomycotina</taxon>
        <taxon>Eurotiomycetes</taxon>
        <taxon>Eurotiomycetidae</taxon>
        <taxon>Eurotiales</taxon>
        <taxon>Aspergillaceae</taxon>
        <taxon>Aspergillus</taxon>
        <taxon>Aspergillus subgen. Circumdati</taxon>
    </lineage>
</organism>
<dbReference type="PANTHER" id="PTHR46411:SF2">
    <property type="entry name" value="AAA+ ATPASE DOMAIN-CONTAINING PROTEIN"/>
    <property type="match status" value="1"/>
</dbReference>
<name>A0A1R3RDL0_ASPC5</name>
<reference evidence="4" key="1">
    <citation type="journal article" date="2017" name="Genome Biol.">
        <title>Comparative genomics reveals high biological diversity and specific adaptations in the industrially and medically important fungal genus Aspergillus.</title>
        <authorList>
            <person name="de Vries R.P."/>
            <person name="Riley R."/>
            <person name="Wiebenga A."/>
            <person name="Aguilar-Osorio G."/>
            <person name="Amillis S."/>
            <person name="Uchima C.A."/>
            <person name="Anderluh G."/>
            <person name="Asadollahi M."/>
            <person name="Askin M."/>
            <person name="Barry K."/>
            <person name="Battaglia E."/>
            <person name="Bayram O."/>
            <person name="Benocci T."/>
            <person name="Braus-Stromeyer S.A."/>
            <person name="Caldana C."/>
            <person name="Canovas D."/>
            <person name="Cerqueira G.C."/>
            <person name="Chen F."/>
            <person name="Chen W."/>
            <person name="Choi C."/>
            <person name="Clum A."/>
            <person name="Dos Santos R.A."/>
            <person name="Damasio A.R."/>
            <person name="Diallinas G."/>
            <person name="Emri T."/>
            <person name="Fekete E."/>
            <person name="Flipphi M."/>
            <person name="Freyberg S."/>
            <person name="Gallo A."/>
            <person name="Gournas C."/>
            <person name="Habgood R."/>
            <person name="Hainaut M."/>
            <person name="Harispe M.L."/>
            <person name="Henrissat B."/>
            <person name="Hilden K.S."/>
            <person name="Hope R."/>
            <person name="Hossain A."/>
            <person name="Karabika E."/>
            <person name="Karaffa L."/>
            <person name="Karanyi Z."/>
            <person name="Krasevec N."/>
            <person name="Kuo A."/>
            <person name="Kusch H."/>
            <person name="LaButti K."/>
            <person name="Lagendijk E.L."/>
            <person name="Lapidus A."/>
            <person name="Levasseur A."/>
            <person name="Lindquist E."/>
            <person name="Lipzen A."/>
            <person name="Logrieco A.F."/>
            <person name="MacCabe A."/>
            <person name="Maekelae M.R."/>
            <person name="Malavazi I."/>
            <person name="Melin P."/>
            <person name="Meyer V."/>
            <person name="Mielnichuk N."/>
            <person name="Miskei M."/>
            <person name="Molnar A.P."/>
            <person name="Mule G."/>
            <person name="Ngan C.Y."/>
            <person name="Orejas M."/>
            <person name="Orosz E."/>
            <person name="Ouedraogo J.P."/>
            <person name="Overkamp K.M."/>
            <person name="Park H.-S."/>
            <person name="Perrone G."/>
            <person name="Piumi F."/>
            <person name="Punt P.J."/>
            <person name="Ram A.F."/>
            <person name="Ramon A."/>
            <person name="Rauscher S."/>
            <person name="Record E."/>
            <person name="Riano-Pachon D.M."/>
            <person name="Robert V."/>
            <person name="Roehrig J."/>
            <person name="Ruller R."/>
            <person name="Salamov A."/>
            <person name="Salih N.S."/>
            <person name="Samson R.A."/>
            <person name="Sandor E."/>
            <person name="Sanguinetti M."/>
            <person name="Schuetze T."/>
            <person name="Sepcic K."/>
            <person name="Shelest E."/>
            <person name="Sherlock G."/>
            <person name="Sophianopoulou V."/>
            <person name="Squina F.M."/>
            <person name="Sun H."/>
            <person name="Susca A."/>
            <person name="Todd R.B."/>
            <person name="Tsang A."/>
            <person name="Unkles S.E."/>
            <person name="van de Wiele N."/>
            <person name="van Rossen-Uffink D."/>
            <person name="Oliveira J.V."/>
            <person name="Vesth T.C."/>
            <person name="Visser J."/>
            <person name="Yu J.-H."/>
            <person name="Zhou M."/>
            <person name="Andersen M.R."/>
            <person name="Archer D.B."/>
            <person name="Baker S.E."/>
            <person name="Benoit I."/>
            <person name="Brakhage A.A."/>
            <person name="Braus G.H."/>
            <person name="Fischer R."/>
            <person name="Frisvad J.C."/>
            <person name="Goldman G.H."/>
            <person name="Houbraken J."/>
            <person name="Oakley B."/>
            <person name="Pocsi I."/>
            <person name="Scazzocchio C."/>
            <person name="Seiboth B."/>
            <person name="vanKuyk P.A."/>
            <person name="Wortman J."/>
            <person name="Dyer P.S."/>
            <person name="Grigoriev I.V."/>
        </authorList>
    </citation>
    <scope>NUCLEOTIDE SEQUENCE [LARGE SCALE GENOMIC DNA]</scope>
    <source>
        <strain evidence="4">ITEM 5010</strain>
    </source>
</reference>
<dbReference type="EMBL" id="KV907507">
    <property type="protein sequence ID" value="OOF92562.1"/>
    <property type="molecule type" value="Genomic_DNA"/>
</dbReference>
<dbReference type="Pfam" id="PF22942">
    <property type="entry name" value="DUF7025"/>
    <property type="match status" value="1"/>
</dbReference>
<sequence length="289" mass="32594">MARQGAHFQGLTRLCEPRSKSRTVPRYDRQQQLHRQPYHWPVRLGCRLRFLRTFLVHPSGISVYLHTSWREDARDCVPAVPAAVFYLPTLLVLLEIVLNCDGSVDKSKVFFSDLWHLFRPGTEVIGSDAKQAYRVLQVNSPPHRVAPAWQRYGITPTRTRKALLSVICVYIDFDGKSLGPVSRVFDIKPFKGARDVTALEIYPDEPFNHICLTGGSSLFLPAQLDLTPLTDVYSTESPPGGDQGPTHDKDQDATNNIFHRLVLDGHHKHMLGPGLRSSGFCKRARSRSS</sequence>
<evidence type="ECO:0000313" key="4">
    <source>
        <dbReference type="Proteomes" id="UP000188318"/>
    </source>
</evidence>
<gene>
    <name evidence="3" type="ORF">ASPCADRAFT_8835</name>
</gene>
<accession>A0A1R3RDL0</accession>
<dbReference type="PANTHER" id="PTHR46411">
    <property type="entry name" value="FAMILY ATPASE, PUTATIVE-RELATED"/>
    <property type="match status" value="1"/>
</dbReference>
<dbReference type="InterPro" id="IPR054289">
    <property type="entry name" value="DUF7025"/>
</dbReference>
<dbReference type="OrthoDB" id="10042665at2759"/>
<feature type="region of interest" description="Disordered" evidence="1">
    <location>
        <begin position="230"/>
        <end position="251"/>
    </location>
</feature>
<dbReference type="Proteomes" id="UP000188318">
    <property type="component" value="Unassembled WGS sequence"/>
</dbReference>
<evidence type="ECO:0000259" key="2">
    <source>
        <dbReference type="Pfam" id="PF22942"/>
    </source>
</evidence>
<feature type="domain" description="DUF7025" evidence="2">
    <location>
        <begin position="103"/>
        <end position="203"/>
    </location>
</feature>
<dbReference type="VEuPathDB" id="FungiDB:ASPCADRAFT_8835"/>
<dbReference type="STRING" id="602072.A0A1R3RDL0"/>
<protein>
    <recommendedName>
        <fullName evidence="2">DUF7025 domain-containing protein</fullName>
    </recommendedName>
</protein>
<proteinExistence type="predicted"/>
<evidence type="ECO:0000313" key="3">
    <source>
        <dbReference type="EMBL" id="OOF92562.1"/>
    </source>
</evidence>
<keyword evidence="4" id="KW-1185">Reference proteome</keyword>
<evidence type="ECO:0000256" key="1">
    <source>
        <dbReference type="SAM" id="MobiDB-lite"/>
    </source>
</evidence>